<reference evidence="2 3" key="1">
    <citation type="journal article" date="2002" name="Nature">
        <title>Genome sequence and comparative analysis of the model rodent malaria parasite Plasmodium yoelii yoelii.</title>
        <authorList>
            <person name="Carlton J.M."/>
            <person name="Angiuoli S.V."/>
            <person name="Suh B.B."/>
            <person name="Kooij T.W."/>
            <person name="Pertea M."/>
            <person name="Silva J.C."/>
            <person name="Ermolaeva M.D."/>
            <person name="Allen J.E."/>
            <person name="Selengut J.D."/>
            <person name="Koo H.L."/>
            <person name="Peterson J.D."/>
            <person name="Pop M."/>
            <person name="Kosack D.S."/>
            <person name="Shumway M.F."/>
            <person name="Bidwell S.L."/>
            <person name="Shallom S.J."/>
            <person name="van Aken S.E."/>
            <person name="Riedmuller S.B."/>
            <person name="Feldblyum T.V."/>
            <person name="Cho J.K."/>
            <person name="Quackenbush J."/>
            <person name="Sedegah M."/>
            <person name="Shoaibi A."/>
            <person name="Cummings L.M."/>
            <person name="Florens L."/>
            <person name="Yates J.R."/>
            <person name="Raine J.D."/>
            <person name="Sinden R.E."/>
            <person name="Harris M.A."/>
            <person name="Cunningham D.A."/>
            <person name="Preiser P.R."/>
            <person name="Bergman L.W."/>
            <person name="Vaidya A.B."/>
            <person name="van Lin L.H."/>
            <person name="Janse C.J."/>
            <person name="Waters A.P."/>
            <person name="Smith H.O."/>
            <person name="White O.R."/>
            <person name="Salzberg S.L."/>
            <person name="Venter J.C."/>
            <person name="Fraser C.M."/>
            <person name="Hoffman S.L."/>
            <person name="Gardner M.J."/>
            <person name="Carucci D.J."/>
        </authorList>
    </citation>
    <scope>NUCLEOTIDE SEQUENCE [LARGE SCALE GENOMIC DNA]</scope>
    <source>
        <strain evidence="2 3">17XNL</strain>
    </source>
</reference>
<dbReference type="EMBL" id="AABL01000079">
    <property type="protein sequence ID" value="EAA22361.1"/>
    <property type="molecule type" value="Genomic_DNA"/>
</dbReference>
<keyword evidence="3" id="KW-1185">Reference proteome</keyword>
<evidence type="ECO:0000256" key="1">
    <source>
        <dbReference type="SAM" id="MobiDB-lite"/>
    </source>
</evidence>
<proteinExistence type="predicted"/>
<dbReference type="InterPro" id="IPR006477">
    <property type="entry name" value="Yir_bir_cir"/>
</dbReference>
<dbReference type="PaxDb" id="73239-Q7RSS0"/>
<comment type="caution">
    <text evidence="2">The sequence shown here is derived from an EMBL/GenBank/DDBJ whole genome shotgun (WGS) entry which is preliminary data.</text>
</comment>
<gene>
    <name evidence="2" type="ORF">PY00284</name>
</gene>
<evidence type="ECO:0000313" key="2">
    <source>
        <dbReference type="EMBL" id="EAA22361.1"/>
    </source>
</evidence>
<dbReference type="Pfam" id="PF06022">
    <property type="entry name" value="Cir_Bir_Yir"/>
    <property type="match status" value="1"/>
</dbReference>
<sequence>MDYPLVYPFFNKCEKFDELKKSLPDELKRHASVDFNKNENIKYYCPNGNSGHNECITELDKINAACLWLLNENITKGIDDLRNEQVEAFIIYIMIWLNYMLNLKKDGKITALKDFYTNHIENNTHYTNCTNGDNGCSNKLKGKMRYNNFKEIIFKNMDFSNIDIKDISKFYEAFKLLCKMHDELNDGKLECTNYLEYANKIVGKFKELNENSSATRNTSYSQVWSTLSTDYDNFKDEYDDINCVDIPSLPSIKTTQHHIQSSEDHSEHGSVHGSVQNSDVTSSSLSMVKKLILALSIFRFVICITEKSSKTTCKRKAKKYKEENESLIYYSKSSDYFRNSNNDLYILGNCLLGRLSIVFNFE</sequence>
<dbReference type="AlphaFoldDB" id="Q7RSS0"/>
<evidence type="ECO:0000313" key="3">
    <source>
        <dbReference type="Proteomes" id="UP000008553"/>
    </source>
</evidence>
<name>Q7RSS0_PLAYO</name>
<dbReference type="Proteomes" id="UP000008553">
    <property type="component" value="Unassembled WGS sequence"/>
</dbReference>
<feature type="compositionally biased region" description="Basic and acidic residues" evidence="1">
    <location>
        <begin position="260"/>
        <end position="270"/>
    </location>
</feature>
<protein>
    <submittedName>
        <fullName evidence="2">Yir1 protein</fullName>
    </submittedName>
</protein>
<dbReference type="NCBIfam" id="TIGR01590">
    <property type="entry name" value="yir-bir-cir_Pla"/>
    <property type="match status" value="1"/>
</dbReference>
<accession>Q7RSS0</accession>
<organism evidence="2 3">
    <name type="scientific">Plasmodium yoelii yoelii</name>
    <dbReference type="NCBI Taxonomy" id="73239"/>
    <lineage>
        <taxon>Eukaryota</taxon>
        <taxon>Sar</taxon>
        <taxon>Alveolata</taxon>
        <taxon>Apicomplexa</taxon>
        <taxon>Aconoidasida</taxon>
        <taxon>Haemosporida</taxon>
        <taxon>Plasmodiidae</taxon>
        <taxon>Plasmodium</taxon>
        <taxon>Plasmodium (Vinckeia)</taxon>
    </lineage>
</organism>
<dbReference type="InParanoid" id="Q7RSS0"/>
<feature type="region of interest" description="Disordered" evidence="1">
    <location>
        <begin position="256"/>
        <end position="277"/>
    </location>
</feature>